<evidence type="ECO:0000313" key="1">
    <source>
        <dbReference type="EMBL" id="KAI5676272.1"/>
    </source>
</evidence>
<keyword evidence="2" id="KW-1185">Reference proteome</keyword>
<protein>
    <submittedName>
        <fullName evidence="1">Uncharacterized protein</fullName>
    </submittedName>
</protein>
<accession>A0ACC0BUK1</accession>
<dbReference type="EMBL" id="CM044702">
    <property type="protein sequence ID" value="KAI5676272.1"/>
    <property type="molecule type" value="Genomic_DNA"/>
</dbReference>
<dbReference type="Proteomes" id="UP001060085">
    <property type="component" value="Linkage Group LG02"/>
</dbReference>
<proteinExistence type="predicted"/>
<name>A0ACC0BUK1_CATRO</name>
<gene>
    <name evidence="1" type="ORF">M9H77_07222</name>
</gene>
<organism evidence="1 2">
    <name type="scientific">Catharanthus roseus</name>
    <name type="common">Madagascar periwinkle</name>
    <name type="synonym">Vinca rosea</name>
    <dbReference type="NCBI Taxonomy" id="4058"/>
    <lineage>
        <taxon>Eukaryota</taxon>
        <taxon>Viridiplantae</taxon>
        <taxon>Streptophyta</taxon>
        <taxon>Embryophyta</taxon>
        <taxon>Tracheophyta</taxon>
        <taxon>Spermatophyta</taxon>
        <taxon>Magnoliopsida</taxon>
        <taxon>eudicotyledons</taxon>
        <taxon>Gunneridae</taxon>
        <taxon>Pentapetalae</taxon>
        <taxon>asterids</taxon>
        <taxon>lamiids</taxon>
        <taxon>Gentianales</taxon>
        <taxon>Apocynaceae</taxon>
        <taxon>Rauvolfioideae</taxon>
        <taxon>Vinceae</taxon>
        <taxon>Catharanthinae</taxon>
        <taxon>Catharanthus</taxon>
    </lineage>
</organism>
<comment type="caution">
    <text evidence="1">The sequence shown here is derived from an EMBL/GenBank/DDBJ whole genome shotgun (WGS) entry which is preliminary data.</text>
</comment>
<reference evidence="2" key="1">
    <citation type="journal article" date="2023" name="Nat. Plants">
        <title>Single-cell RNA sequencing provides a high-resolution roadmap for understanding the multicellular compartmentation of specialized metabolism.</title>
        <authorList>
            <person name="Sun S."/>
            <person name="Shen X."/>
            <person name="Li Y."/>
            <person name="Li Y."/>
            <person name="Wang S."/>
            <person name="Li R."/>
            <person name="Zhang H."/>
            <person name="Shen G."/>
            <person name="Guo B."/>
            <person name="Wei J."/>
            <person name="Xu J."/>
            <person name="St-Pierre B."/>
            <person name="Chen S."/>
            <person name="Sun C."/>
        </authorList>
    </citation>
    <scope>NUCLEOTIDE SEQUENCE [LARGE SCALE GENOMIC DNA]</scope>
</reference>
<sequence length="147" mass="16827">MVKKKILYKTLPQTVELDLLCAVISPLGLEEAIRGKFRFEDPTSRFGVSIGRLERRARETFRTISQEFLELKKEEHSRATNWRSSPTVRGRVLSKFSFECLGPNIVVWNSDVPPKLLWQAIYGRLPTKNQLEFPNGDKACSMSLIAT</sequence>
<evidence type="ECO:0000313" key="2">
    <source>
        <dbReference type="Proteomes" id="UP001060085"/>
    </source>
</evidence>